<evidence type="ECO:0000313" key="2">
    <source>
        <dbReference type="Proteomes" id="UP000249016"/>
    </source>
</evidence>
<protein>
    <submittedName>
        <fullName evidence="1">Uncharacterized protein</fullName>
    </submittedName>
</protein>
<name>A0A327NYP0_9BACT</name>
<dbReference type="Proteomes" id="UP000249016">
    <property type="component" value="Unassembled WGS sequence"/>
</dbReference>
<dbReference type="EMBL" id="QLII01000001">
    <property type="protein sequence ID" value="RAI77988.1"/>
    <property type="molecule type" value="Genomic_DNA"/>
</dbReference>
<gene>
    <name evidence="1" type="ORF">HMF3257_34860</name>
</gene>
<reference evidence="1 2" key="1">
    <citation type="submission" date="2018-06" db="EMBL/GenBank/DDBJ databases">
        <title>Spirosoma sp. HMF3257 Genome sequencing and assembly.</title>
        <authorList>
            <person name="Kang H."/>
            <person name="Cha I."/>
            <person name="Kim H."/>
            <person name="Kang J."/>
            <person name="Joh K."/>
        </authorList>
    </citation>
    <scope>NUCLEOTIDE SEQUENCE [LARGE SCALE GENOMIC DNA]</scope>
    <source>
        <strain evidence="1 2">HMF3257</strain>
    </source>
</reference>
<evidence type="ECO:0000313" key="1">
    <source>
        <dbReference type="EMBL" id="RAI77988.1"/>
    </source>
</evidence>
<keyword evidence="2" id="KW-1185">Reference proteome</keyword>
<dbReference type="RefSeq" id="WP_111349218.1">
    <property type="nucleotide sequence ID" value="NZ_QLII01000001.1"/>
</dbReference>
<accession>A0A327NYP0</accession>
<dbReference type="AlphaFoldDB" id="A0A327NYP0"/>
<organism evidence="1 2">
    <name type="scientific">Spirosoma telluris</name>
    <dbReference type="NCBI Taxonomy" id="2183553"/>
    <lineage>
        <taxon>Bacteria</taxon>
        <taxon>Pseudomonadati</taxon>
        <taxon>Bacteroidota</taxon>
        <taxon>Cytophagia</taxon>
        <taxon>Cytophagales</taxon>
        <taxon>Cytophagaceae</taxon>
        <taxon>Spirosoma</taxon>
    </lineage>
</organism>
<comment type="caution">
    <text evidence="1">The sequence shown here is derived from an EMBL/GenBank/DDBJ whole genome shotgun (WGS) entry which is preliminary data.</text>
</comment>
<sequence>MHNITIIPEKSQISNDIRKKAPNVDDLQEEIILESDLFRKLSGKPIQLSFIPTKEMPIDLSCFYEYFKLSEREINHVKHVGPLRSIIRMHVTLNGLALYIDL</sequence>
<proteinExistence type="predicted"/>